<accession>A0A7R9CS11</accession>
<organism evidence="1">
    <name type="scientific">Timema poppense</name>
    <name type="common">Walking stick</name>
    <dbReference type="NCBI Taxonomy" id="170557"/>
    <lineage>
        <taxon>Eukaryota</taxon>
        <taxon>Metazoa</taxon>
        <taxon>Ecdysozoa</taxon>
        <taxon>Arthropoda</taxon>
        <taxon>Hexapoda</taxon>
        <taxon>Insecta</taxon>
        <taxon>Pterygota</taxon>
        <taxon>Neoptera</taxon>
        <taxon>Polyneoptera</taxon>
        <taxon>Phasmatodea</taxon>
        <taxon>Timematodea</taxon>
        <taxon>Timematoidea</taxon>
        <taxon>Timematidae</taxon>
        <taxon>Timema</taxon>
    </lineage>
</organism>
<reference evidence="1" key="1">
    <citation type="submission" date="2020-11" db="EMBL/GenBank/DDBJ databases">
        <authorList>
            <person name="Tran Van P."/>
        </authorList>
    </citation>
    <scope>NUCLEOTIDE SEQUENCE</scope>
</reference>
<name>A0A7R9CS11_TIMPO</name>
<gene>
    <name evidence="1" type="ORF">TPSB3V08_LOCUS2802</name>
</gene>
<sequence length="70" mass="7972">MQAIKSTCLRIIVDALWYVRNVTLHRDLEMPTIKDHFRKLAQSVCDSIPDATNPIIQRFVDYVIGPGGCQ</sequence>
<dbReference type="AlphaFoldDB" id="A0A7R9CS11"/>
<dbReference type="EMBL" id="OD001167">
    <property type="protein sequence ID" value="CAD7400856.1"/>
    <property type="molecule type" value="Genomic_DNA"/>
</dbReference>
<evidence type="ECO:0000313" key="1">
    <source>
        <dbReference type="EMBL" id="CAD7400856.1"/>
    </source>
</evidence>
<protein>
    <submittedName>
        <fullName evidence="1">Uncharacterized protein</fullName>
    </submittedName>
</protein>
<proteinExistence type="predicted"/>